<feature type="non-terminal residue" evidence="1">
    <location>
        <position position="56"/>
    </location>
</feature>
<evidence type="ECO:0000313" key="2">
    <source>
        <dbReference type="Proteomes" id="UP000606786"/>
    </source>
</evidence>
<dbReference type="Proteomes" id="UP000606786">
    <property type="component" value="Unassembled WGS sequence"/>
</dbReference>
<proteinExistence type="predicted"/>
<reference evidence="1" key="1">
    <citation type="submission" date="2020-11" db="EMBL/GenBank/DDBJ databases">
        <authorList>
            <person name="Whitehead M."/>
        </authorList>
    </citation>
    <scope>NUCLEOTIDE SEQUENCE</scope>
    <source>
        <strain evidence="1">EGII</strain>
    </source>
</reference>
<protein>
    <submittedName>
        <fullName evidence="1">(Mediterranean fruit fly) hypothetical protein</fullName>
    </submittedName>
</protein>
<name>A0A811VLW4_CERCA</name>
<organism evidence="1 2">
    <name type="scientific">Ceratitis capitata</name>
    <name type="common">Mediterranean fruit fly</name>
    <name type="synonym">Tephritis capitata</name>
    <dbReference type="NCBI Taxonomy" id="7213"/>
    <lineage>
        <taxon>Eukaryota</taxon>
        <taxon>Metazoa</taxon>
        <taxon>Ecdysozoa</taxon>
        <taxon>Arthropoda</taxon>
        <taxon>Hexapoda</taxon>
        <taxon>Insecta</taxon>
        <taxon>Pterygota</taxon>
        <taxon>Neoptera</taxon>
        <taxon>Endopterygota</taxon>
        <taxon>Diptera</taxon>
        <taxon>Brachycera</taxon>
        <taxon>Muscomorpha</taxon>
        <taxon>Tephritoidea</taxon>
        <taxon>Tephritidae</taxon>
        <taxon>Ceratitis</taxon>
        <taxon>Ceratitis</taxon>
    </lineage>
</organism>
<comment type="caution">
    <text evidence="1">The sequence shown here is derived from an EMBL/GenBank/DDBJ whole genome shotgun (WGS) entry which is preliminary data.</text>
</comment>
<accession>A0A811VLW4</accession>
<gene>
    <name evidence="1" type="ORF">CCAP1982_LOCUS23157</name>
</gene>
<sequence length="56" mass="6071">MSSLPPVTAASPYEFLLLPNYRTLYVKSVGRLSALLEFTILLVAHYPFVDAAGADA</sequence>
<keyword evidence="2" id="KW-1185">Reference proteome</keyword>
<dbReference type="EMBL" id="CAJHJT010000056">
    <property type="protein sequence ID" value="CAD7015209.1"/>
    <property type="molecule type" value="Genomic_DNA"/>
</dbReference>
<evidence type="ECO:0000313" key="1">
    <source>
        <dbReference type="EMBL" id="CAD7015209.1"/>
    </source>
</evidence>
<dbReference type="AlphaFoldDB" id="A0A811VLW4"/>